<sequence>MPSHKPTPKAPKTVPLDLSTRWFLNDPPTFPYPSLHTQSSYMISTYYSWKRTGTLWPPFGEDCTLIAAVQWEADMSVTKIRVRWSSKNVDRTVVGEQKYISPLSRNEELRNDEGVTILGDKALRLASTWYAPHILSFCRDRLGSTVGDGECWTLAALAIDAARPAARREGHEPPMRTLGRVHGQCLLEWDAGSGVPVHGILETAGVRAGDILELQDAEFVNASIEVHTAVVAGVDGSTCMNVLEQNGSVPKVVTEGRYDLREMEKGCVRIYRPVWESCIVRLGQVVDLKKVCERW</sequence>
<dbReference type="Proteomes" id="UP000224634">
    <property type="component" value="Unassembled WGS sequence"/>
</dbReference>
<reference evidence="2 3" key="1">
    <citation type="submission" date="2017-10" db="EMBL/GenBank/DDBJ databases">
        <title>Comparative genomics in systemic dimorphic fungi from Ajellomycetaceae.</title>
        <authorList>
            <person name="Munoz J.F."/>
            <person name="Mcewen J.G."/>
            <person name="Clay O.K."/>
            <person name="Cuomo C.A."/>
        </authorList>
    </citation>
    <scope>NUCLEOTIDE SEQUENCE [LARGE SCALE GENOMIC DNA]</scope>
    <source>
        <strain evidence="2 3">UAMH7299</strain>
    </source>
</reference>
<dbReference type="InterPro" id="IPR057402">
    <property type="entry name" value="AIM3_BBC1_C"/>
</dbReference>
<dbReference type="Pfam" id="PF25459">
    <property type="entry name" value="AIM3_BBC1_C"/>
    <property type="match status" value="1"/>
</dbReference>
<accession>A0A2B7YJW4</accession>
<keyword evidence="3" id="KW-1185">Reference proteome</keyword>
<feature type="domain" description="BBC1/AIM3 cysteine proteinase-fold" evidence="1">
    <location>
        <begin position="120"/>
        <end position="277"/>
    </location>
</feature>
<evidence type="ECO:0000313" key="2">
    <source>
        <dbReference type="EMBL" id="PGH21470.1"/>
    </source>
</evidence>
<dbReference type="AlphaFoldDB" id="A0A2B7YJW4"/>
<proteinExistence type="predicted"/>
<evidence type="ECO:0000313" key="3">
    <source>
        <dbReference type="Proteomes" id="UP000224634"/>
    </source>
</evidence>
<organism evidence="2 3">
    <name type="scientific">Polytolypa hystricis (strain UAMH7299)</name>
    <dbReference type="NCBI Taxonomy" id="1447883"/>
    <lineage>
        <taxon>Eukaryota</taxon>
        <taxon>Fungi</taxon>
        <taxon>Dikarya</taxon>
        <taxon>Ascomycota</taxon>
        <taxon>Pezizomycotina</taxon>
        <taxon>Eurotiomycetes</taxon>
        <taxon>Eurotiomycetidae</taxon>
        <taxon>Onygenales</taxon>
        <taxon>Onygenales incertae sedis</taxon>
        <taxon>Polytolypa</taxon>
    </lineage>
</organism>
<name>A0A2B7YJW4_POLH7</name>
<protein>
    <recommendedName>
        <fullName evidence="1">BBC1/AIM3 cysteine proteinase-fold domain-containing protein</fullName>
    </recommendedName>
</protein>
<dbReference type="OrthoDB" id="3357271at2759"/>
<dbReference type="STRING" id="1447883.A0A2B7YJW4"/>
<dbReference type="EMBL" id="PDNA01000035">
    <property type="protein sequence ID" value="PGH21470.1"/>
    <property type="molecule type" value="Genomic_DNA"/>
</dbReference>
<evidence type="ECO:0000259" key="1">
    <source>
        <dbReference type="Pfam" id="PF25459"/>
    </source>
</evidence>
<gene>
    <name evidence="2" type="ORF">AJ80_03261</name>
</gene>
<dbReference type="Gene3D" id="3.90.1720.60">
    <property type="match status" value="1"/>
</dbReference>
<comment type="caution">
    <text evidence="2">The sequence shown here is derived from an EMBL/GenBank/DDBJ whole genome shotgun (WGS) entry which is preliminary data.</text>
</comment>